<protein>
    <submittedName>
        <fullName evidence="1">Uncharacterized protein</fullName>
    </submittedName>
</protein>
<keyword evidence="2" id="KW-1185">Reference proteome</keyword>
<evidence type="ECO:0000313" key="2">
    <source>
        <dbReference type="Proteomes" id="UP001207468"/>
    </source>
</evidence>
<reference evidence="1" key="1">
    <citation type="submission" date="2021-03" db="EMBL/GenBank/DDBJ databases">
        <title>Evolutionary priming and transition to the ectomycorrhizal habit in an iconic lineage of mushroom-forming fungi: is preadaptation a requirement?</title>
        <authorList>
            <consortium name="DOE Joint Genome Institute"/>
            <person name="Looney B.P."/>
            <person name="Miyauchi S."/>
            <person name="Morin E."/>
            <person name="Drula E."/>
            <person name="Courty P.E."/>
            <person name="Chicoki N."/>
            <person name="Fauchery L."/>
            <person name="Kohler A."/>
            <person name="Kuo A."/>
            <person name="LaButti K."/>
            <person name="Pangilinan J."/>
            <person name="Lipzen A."/>
            <person name="Riley R."/>
            <person name="Andreopoulos W."/>
            <person name="He G."/>
            <person name="Johnson J."/>
            <person name="Barry K.W."/>
            <person name="Grigoriev I.V."/>
            <person name="Nagy L."/>
            <person name="Hibbett D."/>
            <person name="Henrissat B."/>
            <person name="Matheny P.B."/>
            <person name="Labbe J."/>
            <person name="Martin A.F."/>
        </authorList>
    </citation>
    <scope>NUCLEOTIDE SEQUENCE</scope>
    <source>
        <strain evidence="1">BPL698</strain>
    </source>
</reference>
<name>A0ACC0U5I5_9AGAM</name>
<accession>A0ACC0U5I5</accession>
<comment type="caution">
    <text evidence="1">The sequence shown here is derived from an EMBL/GenBank/DDBJ whole genome shotgun (WGS) entry which is preliminary data.</text>
</comment>
<dbReference type="EMBL" id="JAGFNK010000146">
    <property type="protein sequence ID" value="KAI9465116.1"/>
    <property type="molecule type" value="Genomic_DNA"/>
</dbReference>
<evidence type="ECO:0000313" key="1">
    <source>
        <dbReference type="EMBL" id="KAI9465116.1"/>
    </source>
</evidence>
<dbReference type="Proteomes" id="UP001207468">
    <property type="component" value="Unassembled WGS sequence"/>
</dbReference>
<sequence>MTATISKGTLNLRFMQNAQRAEQGLEVKSVETVPNDESHWEVAKEVKEMWGMTSDPSSSLLVSHEASYLPFILSRSDASGSPPQPIKLRGRRTWNKRGQEVTEVELPPDDKSRGWSSSVRQDSTEHQPTSKRLTSISSLGPGSSTKEIKRSKSRSAKSARELIHEALPSGTREIRINSEGGDASAPTTHAPPLPPRSAPSPNEINEIDRASPTPKFLKPAGVEEPSEHLTRRDGSHPARGDAADTNHGARRQNPKRERDDHREAGASTADKKRKKSGAAAAA</sequence>
<organism evidence="1 2">
    <name type="scientific">Russula earlei</name>
    <dbReference type="NCBI Taxonomy" id="71964"/>
    <lineage>
        <taxon>Eukaryota</taxon>
        <taxon>Fungi</taxon>
        <taxon>Dikarya</taxon>
        <taxon>Basidiomycota</taxon>
        <taxon>Agaricomycotina</taxon>
        <taxon>Agaricomycetes</taxon>
        <taxon>Russulales</taxon>
        <taxon>Russulaceae</taxon>
        <taxon>Russula</taxon>
    </lineage>
</organism>
<gene>
    <name evidence="1" type="ORF">F5148DRAFT_1150091</name>
</gene>
<proteinExistence type="predicted"/>